<keyword evidence="2" id="KW-1185">Reference proteome</keyword>
<name>A0A1G7E1U4_9FLAO</name>
<protein>
    <submittedName>
        <fullName evidence="1">Uncharacterized protein</fullName>
    </submittedName>
</protein>
<dbReference type="Pfam" id="PF20347">
    <property type="entry name" value="DUF6642"/>
    <property type="match status" value="1"/>
</dbReference>
<gene>
    <name evidence="1" type="ORF">SAMN04487992_10237</name>
</gene>
<reference evidence="2" key="1">
    <citation type="submission" date="2016-10" db="EMBL/GenBank/DDBJ databases">
        <authorList>
            <person name="Varghese N."/>
            <person name="Submissions S."/>
        </authorList>
    </citation>
    <scope>NUCLEOTIDE SEQUENCE [LARGE SCALE GENOMIC DNA]</scope>
    <source>
        <strain evidence="2">DSM 24729</strain>
    </source>
</reference>
<dbReference type="InterPro" id="IPR046584">
    <property type="entry name" value="DUF6642"/>
</dbReference>
<dbReference type="eggNOG" id="ENOG502ZAZ0">
    <property type="taxonomic scope" value="Bacteria"/>
</dbReference>
<evidence type="ECO:0000313" key="1">
    <source>
        <dbReference type="EMBL" id="SDE57683.1"/>
    </source>
</evidence>
<accession>A0A1G7E1U4</accession>
<dbReference type="RefSeq" id="WP_024479550.1">
    <property type="nucleotide sequence ID" value="NZ_FNBD01000002.1"/>
</dbReference>
<proteinExistence type="predicted"/>
<sequence>MEIEKFIFCLEAVPDVDVDSTTEVVNTLEDIALNQGIASIYKTCDTIEGLEQSLNDLLYEDHNFKDYEIIYLVMSGEPNNVLLNDYYYSIEEIAEIFEGKMNGKVIHFANEKILDLTDEESQYFLDVTGARAISGYGAKQDAISSIATIDRVFFSLYQENDDFTEVVELMFQKHYNLCKLLDFRLYY</sequence>
<evidence type="ECO:0000313" key="2">
    <source>
        <dbReference type="Proteomes" id="UP000182114"/>
    </source>
</evidence>
<dbReference type="AlphaFoldDB" id="A0A1G7E1U4"/>
<dbReference type="EMBL" id="FNBD01000002">
    <property type="protein sequence ID" value="SDE57683.1"/>
    <property type="molecule type" value="Genomic_DNA"/>
</dbReference>
<organism evidence="1 2">
    <name type="scientific">Cellulophaga baltica</name>
    <dbReference type="NCBI Taxonomy" id="76594"/>
    <lineage>
        <taxon>Bacteria</taxon>
        <taxon>Pseudomonadati</taxon>
        <taxon>Bacteroidota</taxon>
        <taxon>Flavobacteriia</taxon>
        <taxon>Flavobacteriales</taxon>
        <taxon>Flavobacteriaceae</taxon>
        <taxon>Cellulophaga</taxon>
    </lineage>
</organism>
<dbReference type="Proteomes" id="UP000182114">
    <property type="component" value="Unassembled WGS sequence"/>
</dbReference>